<dbReference type="EMBL" id="SRLO01000062">
    <property type="protein sequence ID" value="TNN79729.1"/>
    <property type="molecule type" value="Genomic_DNA"/>
</dbReference>
<sequence>MQEMRHEADEIFFDCVVSLCPRLRKATSRSKTVKSQLQSDGEAQPISRRQPLNTKAPPFTHLFEECAHLQAK</sequence>
<feature type="region of interest" description="Disordered" evidence="1">
    <location>
        <begin position="30"/>
        <end position="57"/>
    </location>
</feature>
<evidence type="ECO:0000313" key="2">
    <source>
        <dbReference type="EMBL" id="TNN79729.1"/>
    </source>
</evidence>
<evidence type="ECO:0000256" key="1">
    <source>
        <dbReference type="SAM" id="MobiDB-lite"/>
    </source>
</evidence>
<keyword evidence="3" id="KW-1185">Reference proteome</keyword>
<dbReference type="AlphaFoldDB" id="A0A4Z2INX8"/>
<reference evidence="2 3" key="1">
    <citation type="submission" date="2019-03" db="EMBL/GenBank/DDBJ databases">
        <title>First draft genome of Liparis tanakae, snailfish: a comprehensive survey of snailfish specific genes.</title>
        <authorList>
            <person name="Kim W."/>
            <person name="Song I."/>
            <person name="Jeong J.-H."/>
            <person name="Kim D."/>
            <person name="Kim S."/>
            <person name="Ryu S."/>
            <person name="Song J.Y."/>
            <person name="Lee S.K."/>
        </authorList>
    </citation>
    <scope>NUCLEOTIDE SEQUENCE [LARGE SCALE GENOMIC DNA]</scope>
    <source>
        <tissue evidence="2">Muscle</tissue>
    </source>
</reference>
<dbReference type="Proteomes" id="UP000314294">
    <property type="component" value="Unassembled WGS sequence"/>
</dbReference>
<gene>
    <name evidence="2" type="ORF">EYF80_010103</name>
</gene>
<accession>A0A4Z2INX8</accession>
<evidence type="ECO:0000313" key="3">
    <source>
        <dbReference type="Proteomes" id="UP000314294"/>
    </source>
</evidence>
<organism evidence="2 3">
    <name type="scientific">Liparis tanakae</name>
    <name type="common">Tanaka's snailfish</name>
    <dbReference type="NCBI Taxonomy" id="230148"/>
    <lineage>
        <taxon>Eukaryota</taxon>
        <taxon>Metazoa</taxon>
        <taxon>Chordata</taxon>
        <taxon>Craniata</taxon>
        <taxon>Vertebrata</taxon>
        <taxon>Euteleostomi</taxon>
        <taxon>Actinopterygii</taxon>
        <taxon>Neopterygii</taxon>
        <taxon>Teleostei</taxon>
        <taxon>Neoteleostei</taxon>
        <taxon>Acanthomorphata</taxon>
        <taxon>Eupercaria</taxon>
        <taxon>Perciformes</taxon>
        <taxon>Cottioidei</taxon>
        <taxon>Cottales</taxon>
        <taxon>Liparidae</taxon>
        <taxon>Liparis</taxon>
    </lineage>
</organism>
<protein>
    <submittedName>
        <fullName evidence="2">Uncharacterized protein</fullName>
    </submittedName>
</protein>
<name>A0A4Z2INX8_9TELE</name>
<proteinExistence type="predicted"/>
<comment type="caution">
    <text evidence="2">The sequence shown here is derived from an EMBL/GenBank/DDBJ whole genome shotgun (WGS) entry which is preliminary data.</text>
</comment>